<feature type="domain" description="ABC transmembrane type-2" evidence="6">
    <location>
        <begin position="27"/>
        <end position="259"/>
    </location>
</feature>
<feature type="transmembrane region" description="Helical" evidence="5">
    <location>
        <begin position="235"/>
        <end position="257"/>
    </location>
</feature>
<keyword evidence="5" id="KW-1003">Cell membrane</keyword>
<feature type="transmembrane region" description="Helical" evidence="5">
    <location>
        <begin position="62"/>
        <end position="84"/>
    </location>
</feature>
<reference evidence="7 8" key="1">
    <citation type="journal article" date="2019" name="ISME J.">
        <title>Genome analyses of uncultured TG2/ZB3 bacteria in 'Margulisbacteria' specifically attached to ectosymbiotic spirochetes of protists in the termite gut.</title>
        <authorList>
            <person name="Utami Y.D."/>
            <person name="Kuwahara H."/>
            <person name="Igai K."/>
            <person name="Murakami T."/>
            <person name="Sugaya K."/>
            <person name="Morikawa T."/>
            <person name="Nagura Y."/>
            <person name="Yuki M."/>
            <person name="Deevong P."/>
            <person name="Inoue T."/>
            <person name="Kihara K."/>
            <person name="Lo N."/>
            <person name="Yamada A."/>
            <person name="Ohkuma M."/>
            <person name="Hongoh Y."/>
        </authorList>
    </citation>
    <scope>NUCLEOTIDE SEQUENCE [LARGE SCALE GENOMIC DNA]</scope>
    <source>
        <strain evidence="7">HsPyr-01</strain>
    </source>
</reference>
<dbReference type="EMBL" id="BGZM01000005">
    <property type="protein sequence ID" value="GBR72325.1"/>
    <property type="molecule type" value="Genomic_DNA"/>
</dbReference>
<evidence type="ECO:0000256" key="3">
    <source>
        <dbReference type="ARBA" id="ARBA00022989"/>
    </source>
</evidence>
<keyword evidence="5" id="KW-0813">Transport</keyword>
<evidence type="ECO:0000256" key="5">
    <source>
        <dbReference type="RuleBase" id="RU361157"/>
    </source>
</evidence>
<protein>
    <recommendedName>
        <fullName evidence="5">Transport permease protein</fullName>
    </recommendedName>
</protein>
<dbReference type="PIRSF" id="PIRSF006648">
    <property type="entry name" value="DrrB"/>
    <property type="match status" value="1"/>
</dbReference>
<evidence type="ECO:0000256" key="1">
    <source>
        <dbReference type="ARBA" id="ARBA00004141"/>
    </source>
</evidence>
<proteinExistence type="inferred from homology"/>
<keyword evidence="3 5" id="KW-1133">Transmembrane helix</keyword>
<dbReference type="GO" id="GO:0043190">
    <property type="term" value="C:ATP-binding cassette (ABC) transporter complex"/>
    <property type="evidence" value="ECO:0007669"/>
    <property type="project" value="InterPro"/>
</dbReference>
<dbReference type="GO" id="GO:0140359">
    <property type="term" value="F:ABC-type transporter activity"/>
    <property type="evidence" value="ECO:0007669"/>
    <property type="project" value="InterPro"/>
</dbReference>
<keyword evidence="4 5" id="KW-0472">Membrane</keyword>
<comment type="similarity">
    <text evidence="5">Belongs to the ABC-2 integral membrane protein family.</text>
</comment>
<dbReference type="PROSITE" id="PS51012">
    <property type="entry name" value="ABC_TM2"/>
    <property type="match status" value="1"/>
</dbReference>
<evidence type="ECO:0000256" key="2">
    <source>
        <dbReference type="ARBA" id="ARBA00022692"/>
    </source>
</evidence>
<dbReference type="InterPro" id="IPR000412">
    <property type="entry name" value="ABC_2_transport"/>
</dbReference>
<feature type="transmembrane region" description="Helical" evidence="5">
    <location>
        <begin position="172"/>
        <end position="192"/>
    </location>
</feature>
<comment type="caution">
    <text evidence="7">The sequence shown here is derived from an EMBL/GenBank/DDBJ whole genome shotgun (WGS) entry which is preliminary data.</text>
</comment>
<dbReference type="InterPro" id="IPR051784">
    <property type="entry name" value="Nod_factor_ABC_transporter"/>
</dbReference>
<comment type="subcellular location">
    <subcellularLocation>
        <location evidence="5">Cell membrane</location>
        <topology evidence="5">Multi-pass membrane protein</topology>
    </subcellularLocation>
    <subcellularLocation>
        <location evidence="1">Membrane</location>
        <topology evidence="1">Multi-pass membrane protein</topology>
    </subcellularLocation>
</comment>
<evidence type="ECO:0000313" key="7">
    <source>
        <dbReference type="EMBL" id="GBR72325.1"/>
    </source>
</evidence>
<evidence type="ECO:0000313" key="8">
    <source>
        <dbReference type="Proteomes" id="UP000276170"/>
    </source>
</evidence>
<organism evidence="7 8">
    <name type="scientific">Candidatus Termititenax spirochaetophilus</name>
    <dbReference type="NCBI Taxonomy" id="2218522"/>
    <lineage>
        <taxon>Bacteria</taxon>
        <taxon>Bacillati</taxon>
        <taxon>Candidatus Margulisiibacteriota</taxon>
        <taxon>Candidatus Termititenacia</taxon>
        <taxon>Candidatus Termititenacales</taxon>
        <taxon>Candidatus Termititenacaceae</taxon>
        <taxon>Candidatus Termititenax</taxon>
    </lineage>
</organism>
<feature type="transmembrane region" description="Helical" evidence="5">
    <location>
        <begin position="21"/>
        <end position="42"/>
    </location>
</feature>
<dbReference type="AlphaFoldDB" id="A0A388T881"/>
<dbReference type="InterPro" id="IPR013525">
    <property type="entry name" value="ABC2_TM"/>
</dbReference>
<dbReference type="InterPro" id="IPR047817">
    <property type="entry name" value="ABC2_TM_bact-type"/>
</dbReference>
<dbReference type="PRINTS" id="PR00164">
    <property type="entry name" value="ABC2TRNSPORT"/>
</dbReference>
<sequence length="263" mass="28850">MRKFWKEINAIVTIAARDVTILVKTPSMFIFSLVMPVIFMGVLGGSLEQNLTAGMDFNYGQFMLVGMLINMLFMGTTNGITSLVEDRTDDFTQELMVSPVSRYSILLGKIFGASFSAILQLVGTLLTAFCMGIHYTLGQLLAVLAISPLLCLAAGSVGMIIIAFVKNNRTAGLVTMLVTMPQMFLTGAFIPINNSRGILFILSRIMPMTYALDLSRAVFFAGTPEYADIVLFHPAFNVLVLTVLSVVFLIIGTFFFTRSETTR</sequence>
<keyword evidence="8" id="KW-1185">Reference proteome</keyword>
<evidence type="ECO:0000259" key="6">
    <source>
        <dbReference type="PROSITE" id="PS51012"/>
    </source>
</evidence>
<dbReference type="PANTHER" id="PTHR43229:SF3">
    <property type="entry name" value="ABC-TYPE MULTIDRUG TRANSPORT SYSTEM, PERMEASE COMPONENT"/>
    <property type="match status" value="1"/>
</dbReference>
<dbReference type="Pfam" id="PF01061">
    <property type="entry name" value="ABC2_membrane"/>
    <property type="match status" value="1"/>
</dbReference>
<feature type="transmembrane region" description="Helical" evidence="5">
    <location>
        <begin position="140"/>
        <end position="165"/>
    </location>
</feature>
<keyword evidence="2 5" id="KW-0812">Transmembrane</keyword>
<evidence type="ECO:0000256" key="4">
    <source>
        <dbReference type="ARBA" id="ARBA00023136"/>
    </source>
</evidence>
<feature type="transmembrane region" description="Helical" evidence="5">
    <location>
        <begin position="105"/>
        <end position="134"/>
    </location>
</feature>
<accession>A0A388T881</accession>
<dbReference type="PANTHER" id="PTHR43229">
    <property type="entry name" value="NODULATION PROTEIN J"/>
    <property type="match status" value="1"/>
</dbReference>
<gene>
    <name evidence="7" type="ORF">HP1_056</name>
</gene>
<dbReference type="Proteomes" id="UP000276170">
    <property type="component" value="Unassembled WGS sequence"/>
</dbReference>
<name>A0A388T881_9BACT</name>